<sequence>MSHPKTKRSRDIRSHSPGELSSVKTGESSARPSKITKVDNAPNIRSVRIIKAQDLPDCCNISKLRILKQSIPHEWIKEGFSIDPKHVDVTAPYPVPEQSVSARVYDFLDPSLTSPVLWPTNSEYFPFLKPIDMLTERLKNCVQRLTYSPFGYSQDYQGNPVQMSYLDPEGIMKLPSSISLDVRSKGKGKEKPVGPMYLPPFAYDTLPPKYIPSIKEWVVPTGPCLPCILSKKKCLWNLTFRNKVTGEDEKWNNAKLYLRFKSNKPGYMNRETPKDYGDLIWVDSSQAIIRPDSSKLIVTSTTTTHLPETKQSSETRVSIPKTDRPLPDKEDVVPPDEYPSNKGHSTVNPATTTTSSTPPLISNHDPTTYLTPQESGYEDVPYETTYDDESVIDDSIPDPGHYTSHERTHTAGVLDDFSDDEHFPFEETGVVIKDRGVDISPEDAGVSVPTSGSSFLLPLQSSSKSTEGEDGSNNSVPEDTTQFNSDDRTRKYDIRSAASSEEARPYVTFTSPRVWKRPLERESQTELGITTVIIPESIENSDPGDYLRVVAGVMLDEAAKENEPLPSASTTFAEPTHTGTTPQITKKVKSEEIHILYNLITGTATSFGGGARLLLESNEINAFTTAYRALQVVYQTEFTKVTELAKAGEPPFSAKKGQKRECQKIVGPSGQYVEDSGSSISISASFLSSRSIASASTPHRAKSPLVTMSSGITSSADQQKVKKYRRGDSTDAAVAAINLKFVTFWICGSTYLKDHPSDRREPIENMREYIKTSLLPKASSYSDSVGLSSEWGEHKITTIKGLQELIIHICWSSGLL</sequence>
<name>A0ABZ1DA56_9TREE</name>
<proteinExistence type="predicted"/>
<dbReference type="GeneID" id="87960101"/>
<evidence type="ECO:0000256" key="1">
    <source>
        <dbReference type="SAM" id="MobiDB-lite"/>
    </source>
</evidence>
<reference evidence="2 3" key="1">
    <citation type="submission" date="2024-01" db="EMBL/GenBank/DDBJ databases">
        <title>Comparative genomics of Cryptococcus and Kwoniella reveals pathogenesis evolution and contrasting modes of karyotype evolution via chromosome fusion or intercentromeric recombination.</title>
        <authorList>
            <person name="Coelho M.A."/>
            <person name="David-Palma M."/>
            <person name="Shea T."/>
            <person name="Bowers K."/>
            <person name="McGinley-Smith S."/>
            <person name="Mohammad A.W."/>
            <person name="Gnirke A."/>
            <person name="Yurkov A.M."/>
            <person name="Nowrousian M."/>
            <person name="Sun S."/>
            <person name="Cuomo C.A."/>
            <person name="Heitman J."/>
        </authorList>
    </citation>
    <scope>NUCLEOTIDE SEQUENCE [LARGE SCALE GENOMIC DNA]</scope>
    <source>
        <strain evidence="2">CBS 11374</strain>
    </source>
</reference>
<protein>
    <submittedName>
        <fullName evidence="2">Uncharacterized protein</fullName>
    </submittedName>
</protein>
<dbReference type="EMBL" id="CP141892">
    <property type="protein sequence ID" value="WRT70972.1"/>
    <property type="molecule type" value="Genomic_DNA"/>
</dbReference>
<feature type="compositionally biased region" description="Basic and acidic residues" evidence="1">
    <location>
        <begin position="485"/>
        <end position="494"/>
    </location>
</feature>
<feature type="region of interest" description="Disordered" evidence="1">
    <location>
        <begin position="442"/>
        <end position="505"/>
    </location>
</feature>
<feature type="region of interest" description="Disordered" evidence="1">
    <location>
        <begin position="301"/>
        <end position="375"/>
    </location>
</feature>
<feature type="compositionally biased region" description="Polar residues" evidence="1">
    <location>
        <begin position="567"/>
        <end position="584"/>
    </location>
</feature>
<organism evidence="2 3">
    <name type="scientific">Kwoniella shivajii</name>
    <dbReference type="NCBI Taxonomy" id="564305"/>
    <lineage>
        <taxon>Eukaryota</taxon>
        <taxon>Fungi</taxon>
        <taxon>Dikarya</taxon>
        <taxon>Basidiomycota</taxon>
        <taxon>Agaricomycotina</taxon>
        <taxon>Tremellomycetes</taxon>
        <taxon>Tremellales</taxon>
        <taxon>Cryptococcaceae</taxon>
        <taxon>Kwoniella</taxon>
    </lineage>
</organism>
<dbReference type="Proteomes" id="UP001329825">
    <property type="component" value="Chromosome 12"/>
</dbReference>
<evidence type="ECO:0000313" key="2">
    <source>
        <dbReference type="EMBL" id="WRT70972.1"/>
    </source>
</evidence>
<accession>A0ABZ1DA56</accession>
<feature type="region of interest" description="Disordered" evidence="1">
    <location>
        <begin position="561"/>
        <end position="584"/>
    </location>
</feature>
<evidence type="ECO:0000313" key="3">
    <source>
        <dbReference type="Proteomes" id="UP001329825"/>
    </source>
</evidence>
<feature type="region of interest" description="Disordered" evidence="1">
    <location>
        <begin position="1"/>
        <end position="37"/>
    </location>
</feature>
<feature type="compositionally biased region" description="Polar residues" evidence="1">
    <location>
        <begin position="22"/>
        <end position="31"/>
    </location>
</feature>
<feature type="compositionally biased region" description="Polar residues" evidence="1">
    <location>
        <begin position="364"/>
        <end position="374"/>
    </location>
</feature>
<keyword evidence="3" id="KW-1185">Reference proteome</keyword>
<dbReference type="RefSeq" id="XP_062795711.1">
    <property type="nucleotide sequence ID" value="XM_062939660.1"/>
</dbReference>
<gene>
    <name evidence="2" type="ORF">IL334_007971</name>
</gene>
<feature type="compositionally biased region" description="Polar residues" evidence="1">
    <location>
        <begin position="448"/>
        <end position="484"/>
    </location>
</feature>
<feature type="compositionally biased region" description="Low complexity" evidence="1">
    <location>
        <begin position="345"/>
        <end position="359"/>
    </location>
</feature>
<feature type="compositionally biased region" description="Basic and acidic residues" evidence="1">
    <location>
        <begin position="321"/>
        <end position="332"/>
    </location>
</feature>